<dbReference type="PANTHER" id="PTHR31434">
    <property type="entry name" value="S PHASE CYCLIN A-ASSOCIATED PROTEIN IN THE ENDOPLASMIC RETICULUM"/>
    <property type="match status" value="1"/>
</dbReference>
<feature type="compositionally biased region" description="Polar residues" evidence="2">
    <location>
        <begin position="239"/>
        <end position="254"/>
    </location>
</feature>
<evidence type="ECO:0000256" key="1">
    <source>
        <dbReference type="SAM" id="Coils"/>
    </source>
</evidence>
<feature type="coiled-coil region" evidence="1">
    <location>
        <begin position="524"/>
        <end position="552"/>
    </location>
</feature>
<sequence>MPDRDDGNVELMNIESDPLVSYDNKNLLSFRVAHDVVSPTKKDGASPVGHGSNTNSPKRTSAKRMLQLNDMVVDTDETMGLSSKNYNANNRSNIQWRALIVGLRGAIDQLYGECDARDDVAHCEDALNVLNTAVHDFHQLVDRIKKQEIYEKSRDQTSISWSLRKTISPSGHPEMPENVDLAAWLLAGIQFGQVSQFGSQYSTGGRSWADVSLEESPTVSPQRSPMRRPVSATAAIQHRLSSPTKPKSSPQDLKSNIEEKLAKAEWNRTSQQLQKQNKLMKDYERMRDVAERREEIINQKQKQTEEKQQQAQRNQAAITKKKAEDAKNENMKCKEIAFLRQMNNVNNELILEKKLEESELRRKKEYQKKIEKVSKDSMNQQAAKKKREEMEETRRKELEEAIKIKKEKEERLQEEKHKQVQIRSNKSLEMQKKIKQLNENNTLKAQQARQNIELKMEAVAHRKTLSLESKRSKAKLELTKVIEVIKRKESPIDSLSPSNSISIMTSPKDSSVPIISSPIMEYQVQSLKDQARKLARKKMKKIRQRLLSLKKKVDTPVTPEAGSPSVPILSKFKNPKLRKIAQDLQSQLRNNRTDVVQTLQELLKLVSPKTSLNDYEVLKQEECIDSLISLCTSESTSKLVTARDLSYQILNLLVLPGTTYLTTNLLMLPLLQTLYDVLMLPYELRLNQAPLMEIIGKELCADVKGTEDQKTIKEETINFMLTLGIPEEVLNSLRLNSSLPYLKLLEAVTQTRKFTHRDSPDMIHVLMGSLLQLKNKDATEMSEEGLNMFIQIFKILNNLCITDLDHVQMQLGTETFLSELSYVLPHALGFCCNEIADVIDKNETDVRGQAIRDLLSETILLIGFFTTQNNKNQEMVQHSNGRDVSLLQRLCSLPIQYFTDPRYKQVLMPTLVCICYENNDNKDILECEMSTDMLVSFIKNYDPGQDFDARFSFSKRFPPDLREKAALFFE</sequence>
<dbReference type="AlphaFoldDB" id="A0AAW2ZMF5"/>
<gene>
    <name evidence="4" type="ORF">AKO1_006027</name>
</gene>
<feature type="region of interest" description="Disordered" evidence="2">
    <location>
        <begin position="39"/>
        <end position="63"/>
    </location>
</feature>
<keyword evidence="5" id="KW-1185">Reference proteome</keyword>
<feature type="region of interest" description="Disordered" evidence="2">
    <location>
        <begin position="212"/>
        <end position="254"/>
    </location>
</feature>
<dbReference type="PANTHER" id="PTHR31434:SF2">
    <property type="entry name" value="S PHASE CYCLIN A-ASSOCIATED PROTEIN IN THE ENDOPLASMIC RETICULUM"/>
    <property type="match status" value="1"/>
</dbReference>
<accession>A0AAW2ZMF5</accession>
<feature type="domain" description="S phase cyclin A-associated protein in the endoplasmic reticulum N-terminal" evidence="3">
    <location>
        <begin position="95"/>
        <end position="169"/>
    </location>
</feature>
<feature type="compositionally biased region" description="Basic and acidic residues" evidence="2">
    <location>
        <begin position="299"/>
        <end position="308"/>
    </location>
</feature>
<comment type="caution">
    <text evidence="4">The sequence shown here is derived from an EMBL/GenBank/DDBJ whole genome shotgun (WGS) entry which is preliminary data.</text>
</comment>
<feature type="compositionally biased region" description="Low complexity" evidence="2">
    <location>
        <begin position="309"/>
        <end position="318"/>
    </location>
</feature>
<name>A0AAW2ZMF5_9EUKA</name>
<dbReference type="Pfam" id="PF16501">
    <property type="entry name" value="SCAPER_N"/>
    <property type="match status" value="1"/>
</dbReference>
<proteinExistence type="predicted"/>
<evidence type="ECO:0000313" key="5">
    <source>
        <dbReference type="Proteomes" id="UP001431209"/>
    </source>
</evidence>
<evidence type="ECO:0000256" key="2">
    <source>
        <dbReference type="SAM" id="MobiDB-lite"/>
    </source>
</evidence>
<feature type="region of interest" description="Disordered" evidence="2">
    <location>
        <begin position="373"/>
        <end position="392"/>
    </location>
</feature>
<keyword evidence="1" id="KW-0175">Coiled coil</keyword>
<organism evidence="4 5">
    <name type="scientific">Acrasis kona</name>
    <dbReference type="NCBI Taxonomy" id="1008807"/>
    <lineage>
        <taxon>Eukaryota</taxon>
        <taxon>Discoba</taxon>
        <taxon>Heterolobosea</taxon>
        <taxon>Tetramitia</taxon>
        <taxon>Eutetramitia</taxon>
        <taxon>Acrasidae</taxon>
        <taxon>Acrasis</taxon>
    </lineage>
</organism>
<feature type="region of interest" description="Disordered" evidence="2">
    <location>
        <begin position="299"/>
        <end position="327"/>
    </location>
</feature>
<protein>
    <submittedName>
        <fullName evidence="4">S phase cyclin A-associated ER protein</fullName>
    </submittedName>
</protein>
<evidence type="ECO:0000259" key="3">
    <source>
        <dbReference type="Pfam" id="PF16501"/>
    </source>
</evidence>
<reference evidence="4 5" key="1">
    <citation type="submission" date="2024-03" db="EMBL/GenBank/DDBJ databases">
        <title>The Acrasis kona genome and developmental transcriptomes reveal deep origins of eukaryotic multicellular pathways.</title>
        <authorList>
            <person name="Sheikh S."/>
            <person name="Fu C.-J."/>
            <person name="Brown M.W."/>
            <person name="Baldauf S.L."/>
        </authorList>
    </citation>
    <scope>NUCLEOTIDE SEQUENCE [LARGE SCALE GENOMIC DNA]</scope>
    <source>
        <strain evidence="4 5">ATCC MYA-3509</strain>
    </source>
</reference>
<dbReference type="InterPro" id="IPR032446">
    <property type="entry name" value="SCAPER_N"/>
</dbReference>
<evidence type="ECO:0000313" key="4">
    <source>
        <dbReference type="EMBL" id="KAL0489884.1"/>
    </source>
</evidence>
<dbReference type="Proteomes" id="UP001431209">
    <property type="component" value="Unassembled WGS sequence"/>
</dbReference>
<dbReference type="EMBL" id="JAOPGA020001611">
    <property type="protein sequence ID" value="KAL0489884.1"/>
    <property type="molecule type" value="Genomic_DNA"/>
</dbReference>